<dbReference type="InterPro" id="IPR003245">
    <property type="entry name" value="Phytocyanin_dom"/>
</dbReference>
<keyword evidence="5" id="KW-0472">Membrane</keyword>
<evidence type="ECO:0000313" key="7">
    <source>
        <dbReference type="EMBL" id="KAI0507414.1"/>
    </source>
</evidence>
<feature type="transmembrane region" description="Helical" evidence="5">
    <location>
        <begin position="12"/>
        <end position="30"/>
    </location>
</feature>
<dbReference type="Gene3D" id="2.60.40.420">
    <property type="entry name" value="Cupredoxins - blue copper proteins"/>
    <property type="match status" value="1"/>
</dbReference>
<dbReference type="PROSITE" id="PS51485">
    <property type="entry name" value="PHYTOCYANIN"/>
    <property type="match status" value="1"/>
</dbReference>
<accession>A0A8T3B930</accession>
<evidence type="ECO:0000259" key="6">
    <source>
        <dbReference type="PROSITE" id="PS51485"/>
    </source>
</evidence>
<dbReference type="PANTHER" id="PTHR33021:SF193">
    <property type="entry name" value="OS06G0218600 PROTEIN"/>
    <property type="match status" value="1"/>
</dbReference>
<evidence type="ECO:0000256" key="3">
    <source>
        <dbReference type="ARBA" id="ARBA00023157"/>
    </source>
</evidence>
<comment type="caution">
    <text evidence="7">The sequence shown here is derived from an EMBL/GenBank/DDBJ whole genome shotgun (WGS) entry which is preliminary data.</text>
</comment>
<evidence type="ECO:0000256" key="5">
    <source>
        <dbReference type="SAM" id="Phobius"/>
    </source>
</evidence>
<dbReference type="SUPFAM" id="SSF49503">
    <property type="entry name" value="Cupredoxins"/>
    <property type="match status" value="1"/>
</dbReference>
<dbReference type="PANTHER" id="PTHR33021">
    <property type="entry name" value="BLUE COPPER PROTEIN"/>
    <property type="match status" value="1"/>
</dbReference>
<keyword evidence="1" id="KW-0479">Metal-binding</keyword>
<evidence type="ECO:0000313" key="8">
    <source>
        <dbReference type="EMBL" id="KAI0507422.1"/>
    </source>
</evidence>
<dbReference type="GO" id="GO:0009055">
    <property type="term" value="F:electron transfer activity"/>
    <property type="evidence" value="ECO:0007669"/>
    <property type="project" value="InterPro"/>
</dbReference>
<name>A0A8T3B930_DENNO</name>
<sequence length="129" mass="14132">MAQGRGGETQASLAIGLMMIALLLLNGELAKSKQFTVGDHLGWGFNVKNWPKDKTFHTGDILEFKYEKGYHNVVKVDSNGYADCKSNNAISTFDSGNDNITLARGTHYFICGIAGHCWFGNMKINVTAL</sequence>
<dbReference type="GO" id="GO:0046872">
    <property type="term" value="F:metal ion binding"/>
    <property type="evidence" value="ECO:0007669"/>
    <property type="project" value="UniProtKB-KW"/>
</dbReference>
<evidence type="ECO:0000256" key="1">
    <source>
        <dbReference type="ARBA" id="ARBA00022723"/>
    </source>
</evidence>
<gene>
    <name evidence="7" type="ORF">KFK09_013539</name>
    <name evidence="8" type="ORF">KFK09_013547</name>
</gene>
<dbReference type="GO" id="GO:0005886">
    <property type="term" value="C:plasma membrane"/>
    <property type="evidence" value="ECO:0007669"/>
    <property type="project" value="TreeGrafter"/>
</dbReference>
<protein>
    <recommendedName>
        <fullName evidence="4">Plantacyanin</fullName>
    </recommendedName>
</protein>
<feature type="domain" description="Phytocyanin" evidence="6">
    <location>
        <begin position="33"/>
        <end position="129"/>
    </location>
</feature>
<dbReference type="InterPro" id="IPR039391">
    <property type="entry name" value="Phytocyanin-like"/>
</dbReference>
<evidence type="ECO:0000256" key="2">
    <source>
        <dbReference type="ARBA" id="ARBA00023008"/>
    </source>
</evidence>
<keyword evidence="3" id="KW-1015">Disulfide bond</keyword>
<proteinExistence type="predicted"/>
<dbReference type="SMR" id="A0A8T3B930"/>
<dbReference type="Pfam" id="PF02298">
    <property type="entry name" value="Cu_bind_like"/>
    <property type="match status" value="1"/>
</dbReference>
<dbReference type="InterPro" id="IPR008972">
    <property type="entry name" value="Cupredoxin"/>
</dbReference>
<dbReference type="EMBL" id="JAGYWB010000010">
    <property type="protein sequence ID" value="KAI0507422.1"/>
    <property type="molecule type" value="Genomic_DNA"/>
</dbReference>
<evidence type="ECO:0000313" key="9">
    <source>
        <dbReference type="Proteomes" id="UP000829196"/>
    </source>
</evidence>
<keyword evidence="9" id="KW-1185">Reference proteome</keyword>
<evidence type="ECO:0000256" key="4">
    <source>
        <dbReference type="ARBA" id="ARBA00082491"/>
    </source>
</evidence>
<dbReference type="EMBL" id="JAGYWB010000010">
    <property type="protein sequence ID" value="KAI0507414.1"/>
    <property type="molecule type" value="Genomic_DNA"/>
</dbReference>
<keyword evidence="5" id="KW-0812">Transmembrane</keyword>
<dbReference type="OrthoDB" id="2011645at2759"/>
<dbReference type="AlphaFoldDB" id="A0A8T3B930"/>
<dbReference type="FunFam" id="2.60.40.420:FF:000013">
    <property type="entry name" value="basic blue protein-like"/>
    <property type="match status" value="1"/>
</dbReference>
<keyword evidence="5" id="KW-1133">Transmembrane helix</keyword>
<reference evidence="7" key="1">
    <citation type="journal article" date="2022" name="Front. Genet.">
        <title>Chromosome-Scale Assembly of the Dendrobium nobile Genome Provides Insights Into the Molecular Mechanism of the Biosynthesis of the Medicinal Active Ingredient of Dendrobium.</title>
        <authorList>
            <person name="Xu Q."/>
            <person name="Niu S.-C."/>
            <person name="Li K.-L."/>
            <person name="Zheng P.-J."/>
            <person name="Zhang X.-J."/>
            <person name="Jia Y."/>
            <person name="Liu Y."/>
            <person name="Niu Y.-X."/>
            <person name="Yu L.-H."/>
            <person name="Chen D.-F."/>
            <person name="Zhang G.-Q."/>
        </authorList>
    </citation>
    <scope>NUCLEOTIDE SEQUENCE</scope>
    <source>
        <tissue evidence="7">Leaf</tissue>
    </source>
</reference>
<organism evidence="7 9">
    <name type="scientific">Dendrobium nobile</name>
    <name type="common">Orchid</name>
    <dbReference type="NCBI Taxonomy" id="94219"/>
    <lineage>
        <taxon>Eukaryota</taxon>
        <taxon>Viridiplantae</taxon>
        <taxon>Streptophyta</taxon>
        <taxon>Embryophyta</taxon>
        <taxon>Tracheophyta</taxon>
        <taxon>Spermatophyta</taxon>
        <taxon>Magnoliopsida</taxon>
        <taxon>Liliopsida</taxon>
        <taxon>Asparagales</taxon>
        <taxon>Orchidaceae</taxon>
        <taxon>Epidendroideae</taxon>
        <taxon>Malaxideae</taxon>
        <taxon>Dendrobiinae</taxon>
        <taxon>Dendrobium</taxon>
    </lineage>
</organism>
<keyword evidence="2" id="KW-0186">Copper</keyword>
<dbReference type="Proteomes" id="UP000829196">
    <property type="component" value="Unassembled WGS sequence"/>
</dbReference>